<evidence type="ECO:0000313" key="2">
    <source>
        <dbReference type="EMBL" id="PSG94525.1"/>
    </source>
</evidence>
<dbReference type="InterPro" id="IPR014833">
    <property type="entry name" value="TnsA_N"/>
</dbReference>
<proteinExistence type="predicted"/>
<dbReference type="AlphaFoldDB" id="A0A2T1NNR3"/>
<organism evidence="2 3">
    <name type="scientific">Mesoflavibacter zeaxanthinifaciens subsp. sabulilitoris</name>
    <dbReference type="NCBI Taxonomy" id="1520893"/>
    <lineage>
        <taxon>Bacteria</taxon>
        <taxon>Pseudomonadati</taxon>
        <taxon>Bacteroidota</taxon>
        <taxon>Flavobacteriia</taxon>
        <taxon>Flavobacteriales</taxon>
        <taxon>Flavobacteriaceae</taxon>
        <taxon>Mesoflavibacter</taxon>
    </lineage>
</organism>
<reference evidence="2 3" key="1">
    <citation type="submission" date="2018-03" db="EMBL/GenBank/DDBJ databases">
        <title>Mesoflavibacter sp. HG37 and Mesoflavibacter sp. HG96 sp.nov., two marine bacteria isolated from seawater of Western Pacific Ocean.</title>
        <authorList>
            <person name="Cheng H."/>
            <person name="Wu Y.-H."/>
            <person name="Guo L.-L."/>
            <person name="Xu X.-W."/>
        </authorList>
    </citation>
    <scope>NUCLEOTIDE SEQUENCE [LARGE SCALE GENOMIC DNA]</scope>
    <source>
        <strain evidence="2 3">KCTC 42117</strain>
    </source>
</reference>
<keyword evidence="3" id="KW-1185">Reference proteome</keyword>
<evidence type="ECO:0000313" key="3">
    <source>
        <dbReference type="Proteomes" id="UP000238430"/>
    </source>
</evidence>
<comment type="caution">
    <text evidence="2">The sequence shown here is derived from an EMBL/GenBank/DDBJ whole genome shotgun (WGS) entry which is preliminary data.</text>
</comment>
<evidence type="ECO:0000259" key="1">
    <source>
        <dbReference type="Pfam" id="PF08722"/>
    </source>
</evidence>
<dbReference type="Pfam" id="PF08722">
    <property type="entry name" value="Tn7_TnsA-like_N"/>
    <property type="match status" value="1"/>
</dbReference>
<dbReference type="EMBL" id="PXOT01000010">
    <property type="protein sequence ID" value="PSG94525.1"/>
    <property type="molecule type" value="Genomic_DNA"/>
</dbReference>
<dbReference type="RefSeq" id="WP_106676335.1">
    <property type="nucleotide sequence ID" value="NZ_JACHWV010000010.1"/>
</dbReference>
<sequence length="225" mass="27092">MLKLNKRVREITYKYSSLSGQISSKKLNKSVQFESALKRDFIYLLEFNLDVKAYLEQNNKLRKYTPDFIVSYHDTFRKNEVIEIKYQEELDKEDEDLKVKLEAARLYCIKNDLMFRVCTDEYIYIKNKTRLRNFKFLARYRDCFDGIDFKKTGVEIDAKDSLLLLKKLRTEKKKDHTIIELIDLITNNKTQKAQLIFLTWHMIANNFILYDKDSWLNLDSKIWAH</sequence>
<dbReference type="OrthoDB" id="881413at2"/>
<name>A0A2T1NNR3_9FLAO</name>
<feature type="domain" description="TnsA endonuclease N-terminal" evidence="1">
    <location>
        <begin position="53"/>
        <end position="120"/>
    </location>
</feature>
<gene>
    <name evidence="2" type="ORF">C7H61_00900</name>
</gene>
<accession>A0A2T1NNR3</accession>
<protein>
    <recommendedName>
        <fullName evidence="1">TnsA endonuclease N-terminal domain-containing protein</fullName>
    </recommendedName>
</protein>
<dbReference type="Proteomes" id="UP000238430">
    <property type="component" value="Unassembled WGS sequence"/>
</dbReference>